<evidence type="ECO:0000313" key="4">
    <source>
        <dbReference type="Proteomes" id="UP000559117"/>
    </source>
</evidence>
<dbReference type="PRINTS" id="PR01590">
    <property type="entry name" value="HTHFIS"/>
</dbReference>
<sequence length="212" mass="24125">MAKESLLQQIQPIVQKTAQAIAEVIGLEVEVADNNFIRIAGTGKYSENCGEIMNAGFVYNHVMQTGKMIMIEHPGYHILCKPCPNYKNCPEYTELAAPIIFRNEVVGVIGLVSFNEEQTNRFMENKEWMVQFIGKMAELIVSNIEEIAEEEENEDGNYTELNLVDLERRTIKRALDEVEGEVRKAEKAAKMLGISRATLYRKIQEYNLTENS</sequence>
<gene>
    <name evidence="3" type="ORF">HNR32_000734</name>
</gene>
<evidence type="ECO:0000259" key="2">
    <source>
        <dbReference type="Pfam" id="PF02954"/>
    </source>
</evidence>
<evidence type="ECO:0000313" key="3">
    <source>
        <dbReference type="EMBL" id="MBB5335607.1"/>
    </source>
</evidence>
<dbReference type="Pfam" id="PF02954">
    <property type="entry name" value="HTH_8"/>
    <property type="match status" value="1"/>
</dbReference>
<dbReference type="InterPro" id="IPR003018">
    <property type="entry name" value="GAF"/>
</dbReference>
<dbReference type="Gene3D" id="3.30.450.40">
    <property type="match status" value="1"/>
</dbReference>
<dbReference type="AlphaFoldDB" id="A0A840UJ14"/>
<feature type="domain" description="GAF" evidence="1">
    <location>
        <begin position="46"/>
        <end position="139"/>
    </location>
</feature>
<keyword evidence="4" id="KW-1185">Reference proteome</keyword>
<protein>
    <submittedName>
        <fullName evidence="3">Transcriptional regulator with PAS, ATPase and Fis domain</fullName>
    </submittedName>
</protein>
<dbReference type="SUPFAM" id="SSF46689">
    <property type="entry name" value="Homeodomain-like"/>
    <property type="match status" value="1"/>
</dbReference>
<dbReference type="GO" id="GO:0043565">
    <property type="term" value="F:sequence-specific DNA binding"/>
    <property type="evidence" value="ECO:0007669"/>
    <property type="project" value="InterPro"/>
</dbReference>
<dbReference type="InterPro" id="IPR002197">
    <property type="entry name" value="HTH_Fis"/>
</dbReference>
<accession>A0A840UJ14</accession>
<dbReference type="SUPFAM" id="SSF55781">
    <property type="entry name" value="GAF domain-like"/>
    <property type="match status" value="1"/>
</dbReference>
<dbReference type="Proteomes" id="UP000559117">
    <property type="component" value="Unassembled WGS sequence"/>
</dbReference>
<dbReference type="EMBL" id="JACHFH010000006">
    <property type="protein sequence ID" value="MBB5335607.1"/>
    <property type="molecule type" value="Genomic_DNA"/>
</dbReference>
<dbReference type="Gene3D" id="1.10.10.60">
    <property type="entry name" value="Homeodomain-like"/>
    <property type="match status" value="1"/>
</dbReference>
<dbReference type="RefSeq" id="WP_183859741.1">
    <property type="nucleotide sequence ID" value="NZ_JACHFH010000006.1"/>
</dbReference>
<proteinExistence type="predicted"/>
<dbReference type="InterPro" id="IPR009057">
    <property type="entry name" value="Homeodomain-like_sf"/>
</dbReference>
<feature type="domain" description="DNA binding HTH" evidence="2">
    <location>
        <begin position="165"/>
        <end position="206"/>
    </location>
</feature>
<evidence type="ECO:0000259" key="1">
    <source>
        <dbReference type="Pfam" id="PF01590"/>
    </source>
</evidence>
<name>A0A840UJ14_9FIRM</name>
<dbReference type="InterPro" id="IPR029016">
    <property type="entry name" value="GAF-like_dom_sf"/>
</dbReference>
<reference evidence="3 4" key="1">
    <citation type="submission" date="2020-08" db="EMBL/GenBank/DDBJ databases">
        <title>Genomic Encyclopedia of Type Strains, Phase IV (KMG-IV): sequencing the most valuable type-strain genomes for metagenomic binning, comparative biology and taxonomic classification.</title>
        <authorList>
            <person name="Goeker M."/>
        </authorList>
    </citation>
    <scope>NUCLEOTIDE SEQUENCE [LARGE SCALE GENOMIC DNA]</scope>
    <source>
        <strain evidence="3 4">DSM 24661</strain>
    </source>
</reference>
<dbReference type="Pfam" id="PF01590">
    <property type="entry name" value="GAF"/>
    <property type="match status" value="1"/>
</dbReference>
<organism evidence="3 4">
    <name type="scientific">Pectinatus brassicae</name>
    <dbReference type="NCBI Taxonomy" id="862415"/>
    <lineage>
        <taxon>Bacteria</taxon>
        <taxon>Bacillati</taxon>
        <taxon>Bacillota</taxon>
        <taxon>Negativicutes</taxon>
        <taxon>Selenomonadales</taxon>
        <taxon>Selenomonadaceae</taxon>
        <taxon>Pectinatus</taxon>
    </lineage>
</organism>
<comment type="caution">
    <text evidence="3">The sequence shown here is derived from an EMBL/GenBank/DDBJ whole genome shotgun (WGS) entry which is preliminary data.</text>
</comment>